<reference evidence="1" key="1">
    <citation type="journal article" date="2020" name="Nature">
        <title>Giant virus diversity and host interactions through global metagenomics.</title>
        <authorList>
            <person name="Schulz F."/>
            <person name="Roux S."/>
            <person name="Paez-Espino D."/>
            <person name="Jungbluth S."/>
            <person name="Walsh D.A."/>
            <person name="Denef V.J."/>
            <person name="McMahon K.D."/>
            <person name="Konstantinidis K.T."/>
            <person name="Eloe-Fadrosh E.A."/>
            <person name="Kyrpides N.C."/>
            <person name="Woyke T."/>
        </authorList>
    </citation>
    <scope>NUCLEOTIDE SEQUENCE</scope>
    <source>
        <strain evidence="1">GVMAG-S-1017745-26</strain>
    </source>
</reference>
<name>A0A6C0M0C2_9ZZZZ</name>
<accession>A0A6C0M0C2</accession>
<protein>
    <recommendedName>
        <fullName evidence="2">Glycosyltransferase</fullName>
    </recommendedName>
</protein>
<evidence type="ECO:0000313" key="1">
    <source>
        <dbReference type="EMBL" id="QHU35274.1"/>
    </source>
</evidence>
<organism evidence="1">
    <name type="scientific">viral metagenome</name>
    <dbReference type="NCBI Taxonomy" id="1070528"/>
    <lineage>
        <taxon>unclassified sequences</taxon>
        <taxon>metagenomes</taxon>
        <taxon>organismal metagenomes</taxon>
    </lineage>
</organism>
<evidence type="ECO:0008006" key="2">
    <source>
        <dbReference type="Google" id="ProtNLM"/>
    </source>
</evidence>
<dbReference type="AlphaFoldDB" id="A0A6C0M0C2"/>
<proteinExistence type="predicted"/>
<dbReference type="EMBL" id="MN740585">
    <property type="protein sequence ID" value="QHU35274.1"/>
    <property type="molecule type" value="Genomic_DNA"/>
</dbReference>
<sequence length="254" mass="30579">MFSNILKINNHKEKKNNIIKIKSKQTIFDKDIKDKVILFTQFYIPNNEERYKEIKETLKINVNNKLINHIILINERKYTEKEMGIHDKKIIQIIKNGRMTFADVIKNIKKYSNIRGYIIVSNSDIFFDKSLDNIYKSNLFSEKKIYSQLRLEYDKNNINNYKLFNLIDWSADTWIFHTNKIQYFNNINDLDVKLGKGGIDQIIPYFFYKNGFQIYNEPFFIKTYHNHHNNYRTWEKNAVIPPKMLLCSPNLKNK</sequence>